<evidence type="ECO:0000313" key="2">
    <source>
        <dbReference type="Proteomes" id="UP001153712"/>
    </source>
</evidence>
<proteinExistence type="predicted"/>
<reference evidence="1" key="1">
    <citation type="submission" date="2022-01" db="EMBL/GenBank/DDBJ databases">
        <authorList>
            <person name="King R."/>
        </authorList>
    </citation>
    <scope>NUCLEOTIDE SEQUENCE</scope>
</reference>
<evidence type="ECO:0000313" key="1">
    <source>
        <dbReference type="EMBL" id="CAG9864984.1"/>
    </source>
</evidence>
<sequence length="121" mass="13873">HFDRNCKIFNYTNGNIEIFFIGHTNNSSINLYTYYYNTMKNSHPSQIIVHPDRLSSSVISLVCRICYDTEKDEDLITPCNCKVITGNGRVRTSIVLGNVAGRIEHHHLRAMPSSLQHRTHP</sequence>
<dbReference type="AlphaFoldDB" id="A0A9N9TTT6"/>
<protein>
    <submittedName>
        <fullName evidence="1">Uncharacterized protein</fullName>
    </submittedName>
</protein>
<name>A0A9N9TTT6_PHYSR</name>
<dbReference type="EMBL" id="OU900102">
    <property type="protein sequence ID" value="CAG9864984.1"/>
    <property type="molecule type" value="Genomic_DNA"/>
</dbReference>
<gene>
    <name evidence="1" type="ORF">PHYEVI_LOCUS11230</name>
</gene>
<accession>A0A9N9TTT6</accession>
<dbReference type="Proteomes" id="UP001153712">
    <property type="component" value="Chromosome 9"/>
</dbReference>
<dbReference type="Gene3D" id="3.30.40.10">
    <property type="entry name" value="Zinc/RING finger domain, C3HC4 (zinc finger)"/>
    <property type="match status" value="1"/>
</dbReference>
<keyword evidence="2" id="KW-1185">Reference proteome</keyword>
<organism evidence="1 2">
    <name type="scientific">Phyllotreta striolata</name>
    <name type="common">Striped flea beetle</name>
    <name type="synonym">Crioceris striolata</name>
    <dbReference type="NCBI Taxonomy" id="444603"/>
    <lineage>
        <taxon>Eukaryota</taxon>
        <taxon>Metazoa</taxon>
        <taxon>Ecdysozoa</taxon>
        <taxon>Arthropoda</taxon>
        <taxon>Hexapoda</taxon>
        <taxon>Insecta</taxon>
        <taxon>Pterygota</taxon>
        <taxon>Neoptera</taxon>
        <taxon>Endopterygota</taxon>
        <taxon>Coleoptera</taxon>
        <taxon>Polyphaga</taxon>
        <taxon>Cucujiformia</taxon>
        <taxon>Chrysomeloidea</taxon>
        <taxon>Chrysomelidae</taxon>
        <taxon>Galerucinae</taxon>
        <taxon>Alticini</taxon>
        <taxon>Phyllotreta</taxon>
    </lineage>
</organism>
<dbReference type="InterPro" id="IPR013083">
    <property type="entry name" value="Znf_RING/FYVE/PHD"/>
</dbReference>
<feature type="non-terminal residue" evidence="1">
    <location>
        <position position="1"/>
    </location>
</feature>